<proteinExistence type="predicted"/>
<dbReference type="EMBL" id="BSUN01000001">
    <property type="protein sequence ID" value="GMA34896.1"/>
    <property type="molecule type" value="Genomic_DNA"/>
</dbReference>
<comment type="caution">
    <text evidence="2">The sequence shown here is derived from an EMBL/GenBank/DDBJ whole genome shotgun (WGS) entry which is preliminary data.</text>
</comment>
<gene>
    <name evidence="2" type="ORF">GCM10025876_11000</name>
</gene>
<keyword evidence="3" id="KW-1185">Reference proteome</keyword>
<evidence type="ECO:0000313" key="3">
    <source>
        <dbReference type="Proteomes" id="UP001157125"/>
    </source>
</evidence>
<name>A0ABQ6IBS4_9MICO</name>
<dbReference type="Proteomes" id="UP001157125">
    <property type="component" value="Unassembled WGS sequence"/>
</dbReference>
<feature type="domain" description="DUF4097" evidence="1">
    <location>
        <begin position="116"/>
        <end position="251"/>
    </location>
</feature>
<reference evidence="3" key="1">
    <citation type="journal article" date="2019" name="Int. J. Syst. Evol. Microbiol.">
        <title>The Global Catalogue of Microorganisms (GCM) 10K type strain sequencing project: providing services to taxonomists for standard genome sequencing and annotation.</title>
        <authorList>
            <consortium name="The Broad Institute Genomics Platform"/>
            <consortium name="The Broad Institute Genome Sequencing Center for Infectious Disease"/>
            <person name="Wu L."/>
            <person name="Ma J."/>
        </authorList>
    </citation>
    <scope>NUCLEOTIDE SEQUENCE [LARGE SCALE GENOMIC DNA]</scope>
    <source>
        <strain evidence="3">NBRC 112299</strain>
    </source>
</reference>
<accession>A0ABQ6IBS4</accession>
<evidence type="ECO:0000259" key="1">
    <source>
        <dbReference type="Pfam" id="PF13349"/>
    </source>
</evidence>
<sequence length="278" mass="28455">MTAREITGVRVEIPAGRIEVVGVAGRAEVSVVVNPSNRLRSGDREAAENANVERIGDIVVVTVPVRTSMLGRPDAVDVIVEGPEGLHVDASTKYGEVRLVGRLGTARLGATYGAIRVERADALEVTGGHGSVQVGDVVGAAQVQLTNGAAKVGRVGGTLAVRSTNGSVRVEDVAGAASLETTNGSIQVGSATGGVVARSTNGSIKVDALVEGVSRFEATHGSVKVGVRRGAAVWLDASSSHGEVRTELDADHGPAQGERTVELHARTGYGSINVYRAG</sequence>
<evidence type="ECO:0000313" key="2">
    <source>
        <dbReference type="EMBL" id="GMA34896.1"/>
    </source>
</evidence>
<protein>
    <recommendedName>
        <fullName evidence="1">DUF4097 domain-containing protein</fullName>
    </recommendedName>
</protein>
<organism evidence="2 3">
    <name type="scientific">Demequina litorisediminis</name>
    <dbReference type="NCBI Taxonomy" id="1849022"/>
    <lineage>
        <taxon>Bacteria</taxon>
        <taxon>Bacillati</taxon>
        <taxon>Actinomycetota</taxon>
        <taxon>Actinomycetes</taxon>
        <taxon>Micrococcales</taxon>
        <taxon>Demequinaceae</taxon>
        <taxon>Demequina</taxon>
    </lineage>
</organism>
<dbReference type="RefSeq" id="WP_284327654.1">
    <property type="nucleotide sequence ID" value="NZ_BSUN01000001.1"/>
</dbReference>
<dbReference type="InterPro" id="IPR025164">
    <property type="entry name" value="Toastrack_DUF4097"/>
</dbReference>
<dbReference type="Pfam" id="PF13349">
    <property type="entry name" value="DUF4097"/>
    <property type="match status" value="1"/>
</dbReference>